<evidence type="ECO:0000313" key="2">
    <source>
        <dbReference type="EMBL" id="GII96397.1"/>
    </source>
</evidence>
<dbReference type="Proteomes" id="UP000606172">
    <property type="component" value="Unassembled WGS sequence"/>
</dbReference>
<comment type="caution">
    <text evidence="2">The sequence shown here is derived from an EMBL/GenBank/DDBJ whole genome shotgun (WGS) entry which is preliminary data.</text>
</comment>
<evidence type="ECO:0008006" key="4">
    <source>
        <dbReference type="Google" id="ProtNLM"/>
    </source>
</evidence>
<feature type="transmembrane region" description="Helical" evidence="1">
    <location>
        <begin position="6"/>
        <end position="27"/>
    </location>
</feature>
<feature type="transmembrane region" description="Helical" evidence="1">
    <location>
        <begin position="122"/>
        <end position="144"/>
    </location>
</feature>
<feature type="transmembrane region" description="Helical" evidence="1">
    <location>
        <begin position="150"/>
        <end position="172"/>
    </location>
</feature>
<sequence length="205" mass="21223">MSTQLLLLAGAVSGPLFVAVFLIAGTLRPHYRQLRHAVSCLALGPHGWVQTANFVVTGLLTLAFAAGLWQAGGSHVVAVLIGAHGAGLIGAGAFVTDPAGGYPPGTPDVPVRQSLTGRLHDLLSVSTFVAWPIAILVTGAGFLGEGAVGWGVYSLVSGVAFFVLFVLSSMGFAQVKRYADVAGLLQRLTIGTGFLWTTLFALHLM</sequence>
<evidence type="ECO:0000313" key="3">
    <source>
        <dbReference type="Proteomes" id="UP000606172"/>
    </source>
</evidence>
<protein>
    <recommendedName>
        <fullName evidence="4">DUF998 domain-containing protein</fullName>
    </recommendedName>
</protein>
<gene>
    <name evidence="2" type="ORF">Ssi02_66280</name>
</gene>
<dbReference type="EMBL" id="BOOW01000044">
    <property type="protein sequence ID" value="GII96397.1"/>
    <property type="molecule type" value="Genomic_DNA"/>
</dbReference>
<dbReference type="AlphaFoldDB" id="A0A919RM99"/>
<name>A0A919RM99_9ACTN</name>
<dbReference type="Pfam" id="PF06197">
    <property type="entry name" value="DUF998"/>
    <property type="match status" value="1"/>
</dbReference>
<keyword evidence="3" id="KW-1185">Reference proteome</keyword>
<accession>A0A919RM99</accession>
<keyword evidence="1" id="KW-0472">Membrane</keyword>
<reference evidence="2" key="1">
    <citation type="submission" date="2021-01" db="EMBL/GenBank/DDBJ databases">
        <title>Whole genome shotgun sequence of Sinosporangium siamense NBRC 109515.</title>
        <authorList>
            <person name="Komaki H."/>
            <person name="Tamura T."/>
        </authorList>
    </citation>
    <scope>NUCLEOTIDE SEQUENCE</scope>
    <source>
        <strain evidence="2">NBRC 109515</strain>
    </source>
</reference>
<feature type="transmembrane region" description="Helical" evidence="1">
    <location>
        <begin position="184"/>
        <end position="204"/>
    </location>
</feature>
<keyword evidence="1" id="KW-1133">Transmembrane helix</keyword>
<dbReference type="RefSeq" id="WP_204031400.1">
    <property type="nucleotide sequence ID" value="NZ_BOOW01000044.1"/>
</dbReference>
<dbReference type="InterPro" id="IPR009339">
    <property type="entry name" value="DUF998"/>
</dbReference>
<keyword evidence="1" id="KW-0812">Transmembrane</keyword>
<feature type="transmembrane region" description="Helical" evidence="1">
    <location>
        <begin position="48"/>
        <end position="69"/>
    </location>
</feature>
<organism evidence="2 3">
    <name type="scientific">Sinosporangium siamense</name>
    <dbReference type="NCBI Taxonomy" id="1367973"/>
    <lineage>
        <taxon>Bacteria</taxon>
        <taxon>Bacillati</taxon>
        <taxon>Actinomycetota</taxon>
        <taxon>Actinomycetes</taxon>
        <taxon>Streptosporangiales</taxon>
        <taxon>Streptosporangiaceae</taxon>
        <taxon>Sinosporangium</taxon>
    </lineage>
</organism>
<feature type="transmembrane region" description="Helical" evidence="1">
    <location>
        <begin position="75"/>
        <end position="95"/>
    </location>
</feature>
<proteinExistence type="predicted"/>
<evidence type="ECO:0000256" key="1">
    <source>
        <dbReference type="SAM" id="Phobius"/>
    </source>
</evidence>